<name>A0A5C8ZRJ3_9GAMM</name>
<keyword evidence="1" id="KW-0808">Transferase</keyword>
<evidence type="ECO:0000313" key="1">
    <source>
        <dbReference type="EMBL" id="TXS91108.1"/>
    </source>
</evidence>
<proteinExistence type="predicted"/>
<dbReference type="PANTHER" id="PTHR37526">
    <property type="entry name" value="PROTEIN TUSB"/>
    <property type="match status" value="1"/>
</dbReference>
<gene>
    <name evidence="1" type="primary">dsrH</name>
    <name evidence="1" type="ORF">FVW59_12950</name>
</gene>
<dbReference type="EMBL" id="VRYZ01000005">
    <property type="protein sequence ID" value="TXS91108.1"/>
    <property type="molecule type" value="Genomic_DNA"/>
</dbReference>
<dbReference type="NCBIfam" id="TIGR03011">
    <property type="entry name" value="sulf_tusB_dsrH"/>
    <property type="match status" value="1"/>
</dbReference>
<dbReference type="Pfam" id="PF04077">
    <property type="entry name" value="DsrH"/>
    <property type="match status" value="1"/>
</dbReference>
<keyword evidence="2" id="KW-1185">Reference proteome</keyword>
<dbReference type="OrthoDB" id="9795117at2"/>
<dbReference type="SUPFAM" id="SSF75169">
    <property type="entry name" value="DsrEFH-like"/>
    <property type="match status" value="1"/>
</dbReference>
<comment type="caution">
    <text evidence="1">The sequence shown here is derived from an EMBL/GenBank/DDBJ whole genome shotgun (WGS) entry which is preliminary data.</text>
</comment>
<dbReference type="GO" id="GO:0016740">
    <property type="term" value="F:transferase activity"/>
    <property type="evidence" value="ECO:0007669"/>
    <property type="project" value="UniProtKB-KW"/>
</dbReference>
<dbReference type="Gene3D" id="3.40.1260.10">
    <property type="entry name" value="DsrEFH-like"/>
    <property type="match status" value="1"/>
</dbReference>
<organism evidence="1 2">
    <name type="scientific">Parahaliea aestuarii</name>
    <dbReference type="NCBI Taxonomy" id="1852021"/>
    <lineage>
        <taxon>Bacteria</taxon>
        <taxon>Pseudomonadati</taxon>
        <taxon>Pseudomonadota</taxon>
        <taxon>Gammaproteobacteria</taxon>
        <taxon>Cellvibrionales</taxon>
        <taxon>Halieaceae</taxon>
        <taxon>Parahaliea</taxon>
    </lineage>
</organism>
<sequence>MILHTLNASPGSTAFDHCLAQVAADDGLLLMGNAVYAALANAPALARLRATGARLHVLEDDARTAGVTPQMSEDVLAIDFDAFVALSEQHARQVAWF</sequence>
<protein>
    <submittedName>
        <fullName evidence="1">Sulfurtransferase complex subunit TusB</fullName>
    </submittedName>
</protein>
<dbReference type="AlphaFoldDB" id="A0A5C8ZRJ3"/>
<dbReference type="InterPro" id="IPR027396">
    <property type="entry name" value="DsrEFH-like"/>
</dbReference>
<accession>A0A5C8ZRJ3</accession>
<evidence type="ECO:0000313" key="2">
    <source>
        <dbReference type="Proteomes" id="UP000321933"/>
    </source>
</evidence>
<dbReference type="Proteomes" id="UP000321933">
    <property type="component" value="Unassembled WGS sequence"/>
</dbReference>
<reference evidence="1 2" key="1">
    <citation type="submission" date="2019-08" db="EMBL/GenBank/DDBJ databases">
        <title>Parahaliea maris sp. nov., isolated from the surface seawater.</title>
        <authorList>
            <person name="Liu Y."/>
        </authorList>
    </citation>
    <scope>NUCLEOTIDE SEQUENCE [LARGE SCALE GENOMIC DNA]</scope>
    <source>
        <strain evidence="1 2">S2-26</strain>
    </source>
</reference>
<dbReference type="PANTHER" id="PTHR37526:SF1">
    <property type="entry name" value="PROTEIN TUSB"/>
    <property type="match status" value="1"/>
</dbReference>
<dbReference type="GO" id="GO:0002143">
    <property type="term" value="P:tRNA wobble position uridine thiolation"/>
    <property type="evidence" value="ECO:0007669"/>
    <property type="project" value="InterPro"/>
</dbReference>
<dbReference type="GO" id="GO:1990228">
    <property type="term" value="C:sulfurtransferase complex"/>
    <property type="evidence" value="ECO:0007669"/>
    <property type="project" value="TreeGrafter"/>
</dbReference>
<dbReference type="RefSeq" id="WP_148064763.1">
    <property type="nucleotide sequence ID" value="NZ_VRYZ01000005.1"/>
</dbReference>
<dbReference type="InterPro" id="IPR007215">
    <property type="entry name" value="Sulphur_relay_TusB/DsrH"/>
</dbReference>